<feature type="compositionally biased region" description="Polar residues" evidence="1">
    <location>
        <begin position="18"/>
        <end position="27"/>
    </location>
</feature>
<evidence type="ECO:0000313" key="2">
    <source>
        <dbReference type="EMBL" id="GAA1962625.1"/>
    </source>
</evidence>
<dbReference type="Proteomes" id="UP001499933">
    <property type="component" value="Unassembled WGS sequence"/>
</dbReference>
<feature type="compositionally biased region" description="Basic and acidic residues" evidence="1">
    <location>
        <begin position="112"/>
        <end position="141"/>
    </location>
</feature>
<feature type="region of interest" description="Disordered" evidence="1">
    <location>
        <begin position="1"/>
        <end position="28"/>
    </location>
</feature>
<sequence>MVRRPEGCRARTLVAEQPHTQPQSTACEESEIVGLQVLTGAEATLEVGGVGERGTPELPLAGVLPSQPPHPGPETRRPPAIAAEPDATVRWTQPVPVAHRGVVGKAVAELRDVAPDGRHHRSDRGVGRDGPDARNGRDSWHDGPPSGFRTLAIDFVQDEPFSFLYDCL</sequence>
<evidence type="ECO:0000256" key="1">
    <source>
        <dbReference type="SAM" id="MobiDB-lite"/>
    </source>
</evidence>
<evidence type="ECO:0000313" key="3">
    <source>
        <dbReference type="Proteomes" id="UP001499933"/>
    </source>
</evidence>
<dbReference type="EMBL" id="BAAAOG010000005">
    <property type="protein sequence ID" value="GAA1962625.1"/>
    <property type="molecule type" value="Genomic_DNA"/>
</dbReference>
<comment type="caution">
    <text evidence="2">The sequence shown here is derived from an EMBL/GenBank/DDBJ whole genome shotgun (WGS) entry which is preliminary data.</text>
</comment>
<feature type="region of interest" description="Disordered" evidence="1">
    <location>
        <begin position="49"/>
        <end position="80"/>
    </location>
</feature>
<accession>A0ABN2R383</accession>
<protein>
    <submittedName>
        <fullName evidence="2">Uncharacterized protein</fullName>
    </submittedName>
</protein>
<reference evidence="2 3" key="1">
    <citation type="journal article" date="2019" name="Int. J. Syst. Evol. Microbiol.">
        <title>The Global Catalogue of Microorganisms (GCM) 10K type strain sequencing project: providing services to taxonomists for standard genome sequencing and annotation.</title>
        <authorList>
            <consortium name="The Broad Institute Genomics Platform"/>
            <consortium name="The Broad Institute Genome Sequencing Center for Infectious Disease"/>
            <person name="Wu L."/>
            <person name="Ma J."/>
        </authorList>
    </citation>
    <scope>NUCLEOTIDE SEQUENCE [LARGE SCALE GENOMIC DNA]</scope>
    <source>
        <strain evidence="2 3">JCM 14901</strain>
    </source>
</reference>
<keyword evidence="3" id="KW-1185">Reference proteome</keyword>
<proteinExistence type="predicted"/>
<name>A0ABN2R383_9MICO</name>
<gene>
    <name evidence="2" type="ORF">GCM10009776_26620</name>
</gene>
<organism evidence="2 3">
    <name type="scientific">Microbacterium deminutum</name>
    <dbReference type="NCBI Taxonomy" id="344164"/>
    <lineage>
        <taxon>Bacteria</taxon>
        <taxon>Bacillati</taxon>
        <taxon>Actinomycetota</taxon>
        <taxon>Actinomycetes</taxon>
        <taxon>Micrococcales</taxon>
        <taxon>Microbacteriaceae</taxon>
        <taxon>Microbacterium</taxon>
    </lineage>
</organism>
<feature type="region of interest" description="Disordered" evidence="1">
    <location>
        <begin position="112"/>
        <end position="145"/>
    </location>
</feature>